<dbReference type="InterPro" id="IPR001789">
    <property type="entry name" value="Sig_transdc_resp-reg_receiver"/>
</dbReference>
<organism evidence="4 5">
    <name type="scientific">Nostoc punctiforme NIES-2108</name>
    <dbReference type="NCBI Taxonomy" id="1356359"/>
    <lineage>
        <taxon>Bacteria</taxon>
        <taxon>Bacillati</taxon>
        <taxon>Cyanobacteriota</taxon>
        <taxon>Cyanophyceae</taxon>
        <taxon>Nostocales</taxon>
        <taxon>Nostocaceae</taxon>
        <taxon>Nostoc</taxon>
    </lineage>
</organism>
<reference evidence="4 5" key="1">
    <citation type="submission" date="2016-04" db="EMBL/GenBank/DDBJ databases">
        <authorList>
            <person name="Evans L.H."/>
            <person name="Alamgir A."/>
            <person name="Owens N."/>
            <person name="Weber N.D."/>
            <person name="Virtaneva K."/>
            <person name="Barbian K."/>
            <person name="Babar A."/>
            <person name="Rosenke K."/>
        </authorList>
    </citation>
    <scope>NUCLEOTIDE SEQUENCE [LARGE SCALE GENOMIC DNA]</scope>
    <source>
        <strain evidence="4">NIES-2108</strain>
    </source>
</reference>
<gene>
    <name evidence="4" type="ORF">A6769_23570</name>
</gene>
<evidence type="ECO:0000256" key="2">
    <source>
        <dbReference type="PROSITE-ProRule" id="PRU00169"/>
    </source>
</evidence>
<dbReference type="PROSITE" id="PS50110">
    <property type="entry name" value="RESPONSE_REGULATORY"/>
    <property type="match status" value="1"/>
</dbReference>
<evidence type="ECO:0000313" key="5">
    <source>
        <dbReference type="Proteomes" id="UP000252085"/>
    </source>
</evidence>
<dbReference type="CDD" id="cd17580">
    <property type="entry name" value="REC_2_DhkD-like"/>
    <property type="match status" value="1"/>
</dbReference>
<accession>A0A367RC88</accession>
<dbReference type="EMBL" id="LXQE01000157">
    <property type="protein sequence ID" value="RCJ34015.1"/>
    <property type="molecule type" value="Genomic_DNA"/>
</dbReference>
<dbReference type="GO" id="GO:0016301">
    <property type="term" value="F:kinase activity"/>
    <property type="evidence" value="ECO:0007669"/>
    <property type="project" value="UniProtKB-KW"/>
</dbReference>
<sequence length="134" mass="14387">MEPALPLAGLNILVVDDDDDSRFYITTVLEADGATIMAVSSAAVALKVLPELQPDVLICDIAMPDEDGYTLIRKIRALKPEIYGKLPAIALTAYGDSEYRSRALEAGFQTHVPKPVDPGELVAIVAELVASYKS</sequence>
<dbReference type="Gene3D" id="3.40.50.2300">
    <property type="match status" value="1"/>
</dbReference>
<dbReference type="InterPro" id="IPR011006">
    <property type="entry name" value="CheY-like_superfamily"/>
</dbReference>
<dbReference type="Proteomes" id="UP000252085">
    <property type="component" value="Unassembled WGS sequence"/>
</dbReference>
<dbReference type="AlphaFoldDB" id="A0A367RC88"/>
<dbReference type="PANTHER" id="PTHR44591">
    <property type="entry name" value="STRESS RESPONSE REGULATOR PROTEIN 1"/>
    <property type="match status" value="1"/>
</dbReference>
<dbReference type="Pfam" id="PF00072">
    <property type="entry name" value="Response_reg"/>
    <property type="match status" value="1"/>
</dbReference>
<keyword evidence="4" id="KW-0808">Transferase</keyword>
<proteinExistence type="predicted"/>
<feature type="domain" description="Response regulatory" evidence="3">
    <location>
        <begin position="11"/>
        <end position="129"/>
    </location>
</feature>
<name>A0A367RC88_NOSPU</name>
<dbReference type="SUPFAM" id="SSF52172">
    <property type="entry name" value="CheY-like"/>
    <property type="match status" value="1"/>
</dbReference>
<keyword evidence="4" id="KW-0418">Kinase</keyword>
<protein>
    <submittedName>
        <fullName evidence="4">Histidine kinase</fullName>
    </submittedName>
</protein>
<evidence type="ECO:0000313" key="4">
    <source>
        <dbReference type="EMBL" id="RCJ34015.1"/>
    </source>
</evidence>
<keyword evidence="1 2" id="KW-0597">Phosphoprotein</keyword>
<dbReference type="InterPro" id="IPR050595">
    <property type="entry name" value="Bact_response_regulator"/>
</dbReference>
<comment type="caution">
    <text evidence="4">The sequence shown here is derived from an EMBL/GenBank/DDBJ whole genome shotgun (WGS) entry which is preliminary data.</text>
</comment>
<evidence type="ECO:0000259" key="3">
    <source>
        <dbReference type="PROSITE" id="PS50110"/>
    </source>
</evidence>
<evidence type="ECO:0000256" key="1">
    <source>
        <dbReference type="ARBA" id="ARBA00022553"/>
    </source>
</evidence>
<dbReference type="GO" id="GO:0000160">
    <property type="term" value="P:phosphorelay signal transduction system"/>
    <property type="evidence" value="ECO:0007669"/>
    <property type="project" value="InterPro"/>
</dbReference>
<dbReference type="PANTHER" id="PTHR44591:SF23">
    <property type="entry name" value="CHEY SUBFAMILY"/>
    <property type="match status" value="1"/>
</dbReference>
<dbReference type="SMART" id="SM00448">
    <property type="entry name" value="REC"/>
    <property type="match status" value="1"/>
</dbReference>
<feature type="modified residue" description="4-aspartylphosphate" evidence="2">
    <location>
        <position position="60"/>
    </location>
</feature>